<dbReference type="Proteomes" id="UP000799441">
    <property type="component" value="Unassembled WGS sequence"/>
</dbReference>
<evidence type="ECO:0000313" key="3">
    <source>
        <dbReference type="EMBL" id="KAF2721249.1"/>
    </source>
</evidence>
<feature type="region of interest" description="Disordered" evidence="1">
    <location>
        <begin position="114"/>
        <end position="186"/>
    </location>
</feature>
<dbReference type="InterPro" id="IPR021369">
    <property type="entry name" value="DUF2985"/>
</dbReference>
<dbReference type="EMBL" id="MU003792">
    <property type="protein sequence ID" value="KAF2721249.1"/>
    <property type="molecule type" value="Genomic_DNA"/>
</dbReference>
<evidence type="ECO:0000313" key="4">
    <source>
        <dbReference type="Proteomes" id="UP000799441"/>
    </source>
</evidence>
<keyword evidence="2" id="KW-1133">Transmembrane helix</keyword>
<comment type="caution">
    <text evidence="3">The sequence shown here is derived from an EMBL/GenBank/DDBJ whole genome shotgun (WGS) entry which is preliminary data.</text>
</comment>
<keyword evidence="2" id="KW-0472">Membrane</keyword>
<keyword evidence="2" id="KW-0812">Transmembrane</keyword>
<name>A0A9P4QAJ7_9PEZI</name>
<dbReference type="PANTHER" id="PTHR35872">
    <property type="entry name" value="INTEGRAL MEMBRANE PROTEIN (AFU_ORTHOLOGUE AFUA_5G07110)"/>
    <property type="match status" value="1"/>
</dbReference>
<feature type="compositionally biased region" description="Low complexity" evidence="1">
    <location>
        <begin position="76"/>
        <end position="87"/>
    </location>
</feature>
<feature type="transmembrane region" description="Helical" evidence="2">
    <location>
        <begin position="422"/>
        <end position="442"/>
    </location>
</feature>
<gene>
    <name evidence="3" type="ORF">K431DRAFT_328793</name>
</gene>
<dbReference type="Pfam" id="PF11204">
    <property type="entry name" value="DUF2985"/>
    <property type="match status" value="1"/>
</dbReference>
<protein>
    <submittedName>
        <fullName evidence="3">Uncharacterized protein</fullName>
    </submittedName>
</protein>
<dbReference type="AlphaFoldDB" id="A0A9P4QAJ7"/>
<proteinExistence type="predicted"/>
<dbReference type="PANTHER" id="PTHR35872:SF1">
    <property type="entry name" value="ALPHA-L-RHAMNOSIDASE C"/>
    <property type="match status" value="1"/>
</dbReference>
<feature type="transmembrane region" description="Helical" evidence="2">
    <location>
        <begin position="390"/>
        <end position="410"/>
    </location>
</feature>
<dbReference type="OrthoDB" id="6407410at2759"/>
<feature type="compositionally biased region" description="Polar residues" evidence="1">
    <location>
        <begin position="146"/>
        <end position="186"/>
    </location>
</feature>
<sequence length="494" mass="53589">MADSAQNAPIDAAGSRTIPPRRRQSTITSLASSTVFAVQTAGTNLLNQDLPLGFFAAGAEAVSSAPTISEVRRRGSSVNVDQSRSSSGRYETTTGELQRGRFLTNEENGVTYAPLTEEPLSFNDPDESAQTTEIPAKSSKHLAKRNSAQVAGQESDTALEQYPSTPHIATSQTQPATENSRTTTGSSTWSASLLQFLKIFWRWFCTPFGFILTIYGLNIVAWGGMLFLLICNAAPAMCSQDTAENHFNGCNDINSPRRIWIETDSQILNALFCVTGCASKHGSIQERVYGLRVLAGIHRGWFRLPGHDTLDHTSTTDYLQGWSGACVQGSSDDPRVPLHRRLARRSAPSIAAASDESAPSGTTLAVAPSPISYPLTGIRAAPTKIWKLDFFIYCQIGNTVFQCCLCGFMWGMNRRERPSWSTGLFVALAAGISGVGGLVSWWEGRRVKKIEGEAPRANPDVEKNTVTAADLELQRTETDRESVLVGTKDGKPMV</sequence>
<evidence type="ECO:0000256" key="2">
    <source>
        <dbReference type="SAM" id="Phobius"/>
    </source>
</evidence>
<feature type="region of interest" description="Disordered" evidence="1">
    <location>
        <begin position="1"/>
        <end position="24"/>
    </location>
</feature>
<feature type="region of interest" description="Disordered" evidence="1">
    <location>
        <begin position="71"/>
        <end position="95"/>
    </location>
</feature>
<feature type="transmembrane region" description="Helical" evidence="2">
    <location>
        <begin position="208"/>
        <end position="230"/>
    </location>
</feature>
<organism evidence="3 4">
    <name type="scientific">Polychaeton citri CBS 116435</name>
    <dbReference type="NCBI Taxonomy" id="1314669"/>
    <lineage>
        <taxon>Eukaryota</taxon>
        <taxon>Fungi</taxon>
        <taxon>Dikarya</taxon>
        <taxon>Ascomycota</taxon>
        <taxon>Pezizomycotina</taxon>
        <taxon>Dothideomycetes</taxon>
        <taxon>Dothideomycetidae</taxon>
        <taxon>Capnodiales</taxon>
        <taxon>Capnodiaceae</taxon>
        <taxon>Polychaeton</taxon>
    </lineage>
</organism>
<keyword evidence="4" id="KW-1185">Reference proteome</keyword>
<accession>A0A9P4QAJ7</accession>
<evidence type="ECO:0000256" key="1">
    <source>
        <dbReference type="SAM" id="MobiDB-lite"/>
    </source>
</evidence>
<reference evidence="3" key="1">
    <citation type="journal article" date="2020" name="Stud. Mycol.">
        <title>101 Dothideomycetes genomes: a test case for predicting lifestyles and emergence of pathogens.</title>
        <authorList>
            <person name="Haridas S."/>
            <person name="Albert R."/>
            <person name="Binder M."/>
            <person name="Bloem J."/>
            <person name="Labutti K."/>
            <person name="Salamov A."/>
            <person name="Andreopoulos B."/>
            <person name="Baker S."/>
            <person name="Barry K."/>
            <person name="Bills G."/>
            <person name="Bluhm B."/>
            <person name="Cannon C."/>
            <person name="Castanera R."/>
            <person name="Culley D."/>
            <person name="Daum C."/>
            <person name="Ezra D."/>
            <person name="Gonzalez J."/>
            <person name="Henrissat B."/>
            <person name="Kuo A."/>
            <person name="Liang C."/>
            <person name="Lipzen A."/>
            <person name="Lutzoni F."/>
            <person name="Magnuson J."/>
            <person name="Mondo S."/>
            <person name="Nolan M."/>
            <person name="Ohm R."/>
            <person name="Pangilinan J."/>
            <person name="Park H.-J."/>
            <person name="Ramirez L."/>
            <person name="Alfaro M."/>
            <person name="Sun H."/>
            <person name="Tritt A."/>
            <person name="Yoshinaga Y."/>
            <person name="Zwiers L.-H."/>
            <person name="Turgeon B."/>
            <person name="Goodwin S."/>
            <person name="Spatafora J."/>
            <person name="Crous P."/>
            <person name="Grigoriev I."/>
        </authorList>
    </citation>
    <scope>NUCLEOTIDE SEQUENCE</scope>
    <source>
        <strain evidence="3">CBS 116435</strain>
    </source>
</reference>